<proteinExistence type="inferred from homology"/>
<reference evidence="3" key="1">
    <citation type="submission" date="2017-07" db="EMBL/GenBank/DDBJ databases">
        <authorList>
            <person name="Mikheyev A."/>
            <person name="Grau M."/>
        </authorList>
    </citation>
    <scope>NUCLEOTIDE SEQUENCE</scope>
    <source>
        <tissue evidence="3">Venom_gland</tissue>
    </source>
</reference>
<dbReference type="CDD" id="cd07067">
    <property type="entry name" value="HP_PGM_like"/>
    <property type="match status" value="1"/>
</dbReference>
<name>A0A2D4HQ51_MICLE</name>
<dbReference type="Gene3D" id="3.40.50.1240">
    <property type="entry name" value="Phosphoglycerate mutase-like"/>
    <property type="match status" value="1"/>
</dbReference>
<organism evidence="3">
    <name type="scientific">Micrurus lemniscatus lemniscatus</name>
    <dbReference type="NCBI Taxonomy" id="129467"/>
    <lineage>
        <taxon>Eukaryota</taxon>
        <taxon>Metazoa</taxon>
        <taxon>Chordata</taxon>
        <taxon>Craniata</taxon>
        <taxon>Vertebrata</taxon>
        <taxon>Euteleostomi</taxon>
        <taxon>Lepidosauria</taxon>
        <taxon>Squamata</taxon>
        <taxon>Bifurcata</taxon>
        <taxon>Unidentata</taxon>
        <taxon>Episquamata</taxon>
        <taxon>Toxicofera</taxon>
        <taxon>Serpentes</taxon>
        <taxon>Colubroidea</taxon>
        <taxon>Elapidae</taxon>
        <taxon>Elapinae</taxon>
        <taxon>Micrurus</taxon>
    </lineage>
</organism>
<evidence type="ECO:0000256" key="2">
    <source>
        <dbReference type="ARBA" id="ARBA00023268"/>
    </source>
</evidence>
<evidence type="ECO:0000256" key="1">
    <source>
        <dbReference type="ARBA" id="ARBA00008408"/>
    </source>
</evidence>
<dbReference type="InterPro" id="IPR003094">
    <property type="entry name" value="6Pfruct_kin"/>
</dbReference>
<dbReference type="InterPro" id="IPR029033">
    <property type="entry name" value="His_PPase_superfam"/>
</dbReference>
<dbReference type="GO" id="GO:0004331">
    <property type="term" value="F:fructose-2,6-bisphosphate 2-phosphatase activity"/>
    <property type="evidence" value="ECO:0007669"/>
    <property type="project" value="TreeGrafter"/>
</dbReference>
<dbReference type="GO" id="GO:0005524">
    <property type="term" value="F:ATP binding"/>
    <property type="evidence" value="ECO:0007669"/>
    <property type="project" value="InterPro"/>
</dbReference>
<keyword evidence="2" id="KW-0511">Multifunctional enzyme</keyword>
<evidence type="ECO:0000313" key="3">
    <source>
        <dbReference type="EMBL" id="LAA74068.1"/>
    </source>
</evidence>
<dbReference type="SUPFAM" id="SSF53254">
    <property type="entry name" value="Phosphoglycerate mutase-like"/>
    <property type="match status" value="1"/>
</dbReference>
<protein>
    <submittedName>
        <fullName evidence="3">Uncharacterized protein</fullName>
    </submittedName>
</protein>
<dbReference type="Pfam" id="PF00300">
    <property type="entry name" value="His_Phos_1"/>
    <property type="match status" value="1"/>
</dbReference>
<reference evidence="3" key="2">
    <citation type="submission" date="2017-11" db="EMBL/GenBank/DDBJ databases">
        <title>Coralsnake Venomics: Analyses of Venom Gland Transcriptomes and Proteomes of Six Brazilian Taxa.</title>
        <authorList>
            <person name="Aird S.D."/>
            <person name="Jorge da Silva N."/>
            <person name="Qiu L."/>
            <person name="Villar-Briones A."/>
            <person name="Aparecida-Saddi V."/>
            <person name="Campos-Telles M.P."/>
            <person name="Grau M."/>
            <person name="Mikheyev A.S."/>
        </authorList>
    </citation>
    <scope>NUCLEOTIDE SEQUENCE</scope>
    <source>
        <tissue evidence="3">Venom_gland</tissue>
    </source>
</reference>
<dbReference type="AlphaFoldDB" id="A0A2D4HQ51"/>
<dbReference type="PANTHER" id="PTHR10606:SF41">
    <property type="entry name" value="6-PHOSPHOFRUCTO-2-KINASE_FRUCTOSE-2,6-BISPHOSPHATASE 3"/>
    <property type="match status" value="1"/>
</dbReference>
<dbReference type="EMBL" id="IACK01047150">
    <property type="protein sequence ID" value="LAA74068.1"/>
    <property type="molecule type" value="Transcribed_RNA"/>
</dbReference>
<comment type="similarity">
    <text evidence="1">In the C-terminal section; belongs to the phosphoglycerate mutase family.</text>
</comment>
<dbReference type="PANTHER" id="PTHR10606">
    <property type="entry name" value="6-PHOSPHOFRUCTO-2-KINASE/FRUCTOSE-2,6-BISPHOSPHATASE"/>
    <property type="match status" value="1"/>
</dbReference>
<dbReference type="InterPro" id="IPR013078">
    <property type="entry name" value="His_Pase_superF_clade-1"/>
</dbReference>
<dbReference type="GO" id="GO:0003873">
    <property type="term" value="F:6-phosphofructo-2-kinase activity"/>
    <property type="evidence" value="ECO:0007669"/>
    <property type="project" value="TreeGrafter"/>
</dbReference>
<dbReference type="GO" id="GO:0005829">
    <property type="term" value="C:cytosol"/>
    <property type="evidence" value="ECO:0007669"/>
    <property type="project" value="TreeGrafter"/>
</dbReference>
<sequence>MTYDEIKEKYPEEFALRDQDKYYYRYPSGESYQDLVQRLEPVIMELERQENVLVICHQAVMRCLLAYFLDKSAEEMPYLKCPLHTVLKLSPVAYGCRVESIYLNVEAVNTHRDRPEDAKKGPHALIRRNSVVPLASSEPVKKPRMNRFEEHATASAALPVHTCLSPEGPVQLPAQPLLGKACLT</sequence>
<accession>A0A2D4HQ51</accession>
<dbReference type="GO" id="GO:0006003">
    <property type="term" value="P:fructose 2,6-bisphosphate metabolic process"/>
    <property type="evidence" value="ECO:0007669"/>
    <property type="project" value="InterPro"/>
</dbReference>